<keyword evidence="3 5" id="KW-0456">Lyase</keyword>
<keyword evidence="2 5" id="KW-0659">Purine metabolism</keyword>
<sequence length="171" mass="18961">MSTILIEPLTAESFAPFGQVIELDGAEHYPINNGMTERYHDLAEVELGGVRPRPLISIFRGKPYDLPLTLRMVERHPLGSQAFYPLGDKPFLVIVAGDLSGTPDMPRAFITRPGQGVNIAMNTWHGVLTPLEQAADFLVVDRGGDGNNLQEHHFDVPHLVRHPQANERPKP</sequence>
<dbReference type="Proteomes" id="UP000678281">
    <property type="component" value="Unassembled WGS sequence"/>
</dbReference>
<comment type="catalytic activity">
    <reaction evidence="4 5">
        <text>(S)-ureidoglycolate = urea + glyoxylate</text>
        <dbReference type="Rhea" id="RHEA:11304"/>
        <dbReference type="ChEBI" id="CHEBI:16199"/>
        <dbReference type="ChEBI" id="CHEBI:36655"/>
        <dbReference type="ChEBI" id="CHEBI:57296"/>
        <dbReference type="EC" id="4.3.2.3"/>
    </reaction>
</comment>
<evidence type="ECO:0000256" key="3">
    <source>
        <dbReference type="ARBA" id="ARBA00023239"/>
    </source>
</evidence>
<dbReference type="GO" id="GO:0006145">
    <property type="term" value="P:purine nucleobase catabolic process"/>
    <property type="evidence" value="ECO:0007669"/>
    <property type="project" value="UniProtKB-UniRule"/>
</dbReference>
<dbReference type="EC" id="4.3.2.3" evidence="5"/>
<evidence type="ECO:0000256" key="2">
    <source>
        <dbReference type="ARBA" id="ARBA00022631"/>
    </source>
</evidence>
<dbReference type="CDD" id="cd20298">
    <property type="entry name" value="cupin_UAH"/>
    <property type="match status" value="1"/>
</dbReference>
<comment type="caution">
    <text evidence="6">The sequence shown here is derived from an EMBL/GenBank/DDBJ whole genome shotgun (WGS) entry which is preliminary data.</text>
</comment>
<dbReference type="EMBL" id="JAGXTP010000001">
    <property type="protein sequence ID" value="MBS3847439.1"/>
    <property type="molecule type" value="Genomic_DNA"/>
</dbReference>
<dbReference type="PANTHER" id="PTHR21221:SF1">
    <property type="entry name" value="UREIDOGLYCOLATE LYASE"/>
    <property type="match status" value="1"/>
</dbReference>
<dbReference type="NCBIfam" id="NF009932">
    <property type="entry name" value="PRK13395.1"/>
    <property type="match status" value="1"/>
</dbReference>
<evidence type="ECO:0000256" key="4">
    <source>
        <dbReference type="ARBA" id="ARBA00047684"/>
    </source>
</evidence>
<comment type="cofactor">
    <cofactor evidence="5">
        <name>Ni(2+)</name>
        <dbReference type="ChEBI" id="CHEBI:49786"/>
    </cofactor>
</comment>
<evidence type="ECO:0000256" key="1">
    <source>
        <dbReference type="ARBA" id="ARBA00011738"/>
    </source>
</evidence>
<name>A0A942E7V0_9HYPH</name>
<dbReference type="HAMAP" id="MF_00616">
    <property type="entry name" value="Ureidogly_lyase"/>
    <property type="match status" value="1"/>
</dbReference>
<comment type="pathway">
    <text evidence="5">Nitrogen metabolism; (S)-allantoin degradation.</text>
</comment>
<evidence type="ECO:0000313" key="7">
    <source>
        <dbReference type="Proteomes" id="UP000678281"/>
    </source>
</evidence>
<dbReference type="InterPro" id="IPR047233">
    <property type="entry name" value="UAH_cupin"/>
</dbReference>
<dbReference type="GO" id="GO:0004848">
    <property type="term" value="F:ureidoglycolate hydrolase activity"/>
    <property type="evidence" value="ECO:0007669"/>
    <property type="project" value="InterPro"/>
</dbReference>
<dbReference type="InterPro" id="IPR024060">
    <property type="entry name" value="Ureidoglycolate_lyase_dom_sf"/>
</dbReference>
<organism evidence="6 7">
    <name type="scientific">Devosia litorisediminis</name>
    <dbReference type="NCBI Taxonomy" id="2829817"/>
    <lineage>
        <taxon>Bacteria</taxon>
        <taxon>Pseudomonadati</taxon>
        <taxon>Pseudomonadota</taxon>
        <taxon>Alphaproteobacteria</taxon>
        <taxon>Hyphomicrobiales</taxon>
        <taxon>Devosiaceae</taxon>
        <taxon>Devosia</taxon>
    </lineage>
</organism>
<dbReference type="Gene3D" id="2.60.120.480">
    <property type="entry name" value="Ureidoglycolate hydrolase"/>
    <property type="match status" value="1"/>
</dbReference>
<accession>A0A942E7V0</accession>
<gene>
    <name evidence="5" type="primary">allA</name>
    <name evidence="6" type="ORF">KD146_01895</name>
</gene>
<dbReference type="InterPro" id="IPR007247">
    <property type="entry name" value="Ureidogly_lyase"/>
</dbReference>
<comment type="function">
    <text evidence="5">Catalyzes the catabolism of the allantoin degradation intermediate (S)-ureidoglycolate, generating urea and glyoxylate. Involved in the utilization of allantoin as nitrogen source.</text>
</comment>
<dbReference type="InterPro" id="IPR011051">
    <property type="entry name" value="RmlC_Cupin_sf"/>
</dbReference>
<dbReference type="GO" id="GO:0000256">
    <property type="term" value="P:allantoin catabolic process"/>
    <property type="evidence" value="ECO:0007669"/>
    <property type="project" value="UniProtKB-UniRule"/>
</dbReference>
<evidence type="ECO:0000256" key="5">
    <source>
        <dbReference type="HAMAP-Rule" id="MF_00616"/>
    </source>
</evidence>
<comment type="similarity">
    <text evidence="5">Belongs to the ureidoglycolate lyase family.</text>
</comment>
<dbReference type="SUPFAM" id="SSF51182">
    <property type="entry name" value="RmlC-like cupins"/>
    <property type="match status" value="1"/>
</dbReference>
<dbReference type="PIRSF" id="PIRSF017306">
    <property type="entry name" value="Ureidogly_hydro"/>
    <property type="match status" value="1"/>
</dbReference>
<dbReference type="GO" id="GO:0050385">
    <property type="term" value="F:ureidoglycolate lyase activity"/>
    <property type="evidence" value="ECO:0007669"/>
    <property type="project" value="UniProtKB-UniRule"/>
</dbReference>
<dbReference type="AlphaFoldDB" id="A0A942E7V0"/>
<protein>
    <recommendedName>
        <fullName evidence="5">Ureidoglycolate lyase</fullName>
        <ecNumber evidence="5">4.3.2.3</ecNumber>
    </recommendedName>
    <alternativeName>
        <fullName evidence="5">Ureidoglycolatase</fullName>
    </alternativeName>
</protein>
<dbReference type="InterPro" id="IPR023525">
    <property type="entry name" value="Ureidogly_lyase_bac"/>
</dbReference>
<reference evidence="6" key="1">
    <citation type="submission" date="2021-04" db="EMBL/GenBank/DDBJ databases">
        <title>Devosia litorisediminis sp. nov., isolated from a sand dune.</title>
        <authorList>
            <person name="Park S."/>
            <person name="Yoon J.-H."/>
        </authorList>
    </citation>
    <scope>NUCLEOTIDE SEQUENCE</scope>
    <source>
        <strain evidence="6">BSSL-BM10</strain>
    </source>
</reference>
<evidence type="ECO:0000313" key="6">
    <source>
        <dbReference type="EMBL" id="MBS3847439.1"/>
    </source>
</evidence>
<dbReference type="Pfam" id="PF04115">
    <property type="entry name" value="Ureidogly_lyase"/>
    <property type="match status" value="1"/>
</dbReference>
<proteinExistence type="inferred from homology"/>
<comment type="subunit">
    <text evidence="1 5">Homodimer.</text>
</comment>
<dbReference type="PANTHER" id="PTHR21221">
    <property type="entry name" value="UREIDOGLYCOLATE HYDROLASE"/>
    <property type="match status" value="1"/>
</dbReference>
<keyword evidence="7" id="KW-1185">Reference proteome</keyword>
<dbReference type="RefSeq" id="WP_212657061.1">
    <property type="nucleotide sequence ID" value="NZ_JAGXTP010000001.1"/>
</dbReference>